<dbReference type="Gene3D" id="2.40.30.60">
    <property type="entry name" value="RimM"/>
    <property type="match status" value="1"/>
</dbReference>
<evidence type="ECO:0000256" key="1">
    <source>
        <dbReference type="ARBA" id="ARBA00022490"/>
    </source>
</evidence>
<evidence type="ECO:0000256" key="2">
    <source>
        <dbReference type="ARBA" id="ARBA00022517"/>
    </source>
</evidence>
<dbReference type="InterPro" id="IPR009000">
    <property type="entry name" value="Transl_B-barrel_sf"/>
</dbReference>
<keyword evidence="1 5" id="KW-0963">Cytoplasm</keyword>
<dbReference type="OrthoDB" id="9783509at2"/>
<name>A0A3L8Q1J7_9GAMM</name>
<organism evidence="8 9">
    <name type="scientific">Parashewanella curva</name>
    <dbReference type="NCBI Taxonomy" id="2338552"/>
    <lineage>
        <taxon>Bacteria</taxon>
        <taxon>Pseudomonadati</taxon>
        <taxon>Pseudomonadota</taxon>
        <taxon>Gammaproteobacteria</taxon>
        <taxon>Alteromonadales</taxon>
        <taxon>Shewanellaceae</taxon>
        <taxon>Parashewanella</taxon>
    </lineage>
</organism>
<dbReference type="Pfam" id="PF01782">
    <property type="entry name" value="RimM"/>
    <property type="match status" value="1"/>
</dbReference>
<dbReference type="PANTHER" id="PTHR33692">
    <property type="entry name" value="RIBOSOME MATURATION FACTOR RIMM"/>
    <property type="match status" value="1"/>
</dbReference>
<dbReference type="InterPro" id="IPR002676">
    <property type="entry name" value="RimM_N"/>
</dbReference>
<comment type="domain">
    <text evidence="5">The PRC barrel domain binds ribosomal protein uS19.</text>
</comment>
<evidence type="ECO:0000259" key="6">
    <source>
        <dbReference type="Pfam" id="PF01782"/>
    </source>
</evidence>
<evidence type="ECO:0000256" key="5">
    <source>
        <dbReference type="HAMAP-Rule" id="MF_00014"/>
    </source>
</evidence>
<dbReference type="GO" id="GO:0005840">
    <property type="term" value="C:ribosome"/>
    <property type="evidence" value="ECO:0007669"/>
    <property type="project" value="InterPro"/>
</dbReference>
<dbReference type="HAMAP" id="MF_00014">
    <property type="entry name" value="Ribosome_mat_RimM"/>
    <property type="match status" value="1"/>
</dbReference>
<dbReference type="InterPro" id="IPR011033">
    <property type="entry name" value="PRC_barrel-like_sf"/>
</dbReference>
<dbReference type="GO" id="GO:0005737">
    <property type="term" value="C:cytoplasm"/>
    <property type="evidence" value="ECO:0007669"/>
    <property type="project" value="UniProtKB-SubCell"/>
</dbReference>
<comment type="subunit">
    <text evidence="5">Binds ribosomal protein uS19.</text>
</comment>
<evidence type="ECO:0000256" key="4">
    <source>
        <dbReference type="ARBA" id="ARBA00023186"/>
    </source>
</evidence>
<comment type="similarity">
    <text evidence="5">Belongs to the RimM family.</text>
</comment>
<dbReference type="SUPFAM" id="SSF50346">
    <property type="entry name" value="PRC-barrel domain"/>
    <property type="match status" value="1"/>
</dbReference>
<dbReference type="InterPro" id="IPR027275">
    <property type="entry name" value="PRC-brl_dom"/>
</dbReference>
<dbReference type="PANTHER" id="PTHR33692:SF1">
    <property type="entry name" value="RIBOSOME MATURATION FACTOR RIMM"/>
    <property type="match status" value="1"/>
</dbReference>
<dbReference type="InterPro" id="IPR036976">
    <property type="entry name" value="RimM_N_sf"/>
</dbReference>
<accession>A0A3L8Q1J7</accession>
<dbReference type="RefSeq" id="WP_121837275.1">
    <property type="nucleotide sequence ID" value="NZ_ML014754.1"/>
</dbReference>
<evidence type="ECO:0000313" key="9">
    <source>
        <dbReference type="Proteomes" id="UP000281474"/>
    </source>
</evidence>
<dbReference type="GO" id="GO:0006364">
    <property type="term" value="P:rRNA processing"/>
    <property type="evidence" value="ECO:0007669"/>
    <property type="project" value="UniProtKB-UniRule"/>
</dbReference>
<feature type="domain" description="PRC-barrel" evidence="7">
    <location>
        <begin position="97"/>
        <end position="171"/>
    </location>
</feature>
<feature type="domain" description="RimM N-terminal" evidence="6">
    <location>
        <begin position="10"/>
        <end position="87"/>
    </location>
</feature>
<keyword evidence="4 5" id="KW-0143">Chaperone</keyword>
<dbReference type="GO" id="GO:0042274">
    <property type="term" value="P:ribosomal small subunit biogenesis"/>
    <property type="evidence" value="ECO:0007669"/>
    <property type="project" value="UniProtKB-UniRule"/>
</dbReference>
<evidence type="ECO:0000313" key="8">
    <source>
        <dbReference type="EMBL" id="RLV61454.1"/>
    </source>
</evidence>
<dbReference type="EMBL" id="QZEI01000003">
    <property type="protein sequence ID" value="RLV61454.1"/>
    <property type="molecule type" value="Genomic_DNA"/>
</dbReference>
<keyword evidence="2 5" id="KW-0690">Ribosome biogenesis</keyword>
<evidence type="ECO:0000259" key="7">
    <source>
        <dbReference type="Pfam" id="PF05239"/>
    </source>
</evidence>
<reference evidence="8 9" key="1">
    <citation type="submission" date="2018-09" db="EMBL/GenBank/DDBJ databases">
        <title>Phylogeny of the Shewanellaceae, and recommendation for two new genera, Pseudoshewanella and Parashewanella.</title>
        <authorList>
            <person name="Wang G."/>
        </authorList>
    </citation>
    <scope>NUCLEOTIDE SEQUENCE [LARGE SCALE GENOMIC DNA]</scope>
    <source>
        <strain evidence="8 9">C51</strain>
    </source>
</reference>
<dbReference type="Pfam" id="PF05239">
    <property type="entry name" value="PRC"/>
    <property type="match status" value="1"/>
</dbReference>
<proteinExistence type="inferred from homology"/>
<dbReference type="InterPro" id="IPR011961">
    <property type="entry name" value="RimM"/>
</dbReference>
<gene>
    <name evidence="5 8" type="primary">rimM</name>
    <name evidence="8" type="ORF">D5018_01820</name>
</gene>
<sequence>MSSNQQPVVLGKIGASHGVKGWMKITAYTDSVKGIFDYSPWLLKENGQWREVKVTDWRQQGKAVIASIEGIENREQAQLLTHCEIGVMPDEMQQLPEGEFYWKDLIGCEVINTKGYNMGKVEQLLETGSNDVLMVKANIKDAFGKKERLIPFVTEQFILEVKLPEKQILVDWEPDF</sequence>
<evidence type="ECO:0000256" key="3">
    <source>
        <dbReference type="ARBA" id="ARBA00022552"/>
    </source>
</evidence>
<protein>
    <recommendedName>
        <fullName evidence="5">Ribosome maturation factor RimM</fullName>
    </recommendedName>
</protein>
<dbReference type="NCBIfam" id="TIGR02273">
    <property type="entry name" value="16S_RimM"/>
    <property type="match status" value="1"/>
</dbReference>
<comment type="subcellular location">
    <subcellularLocation>
        <location evidence="5">Cytoplasm</location>
    </subcellularLocation>
</comment>
<comment type="function">
    <text evidence="5">An accessory protein needed during the final step in the assembly of 30S ribosomal subunit, possibly for assembly of the head region. Essential for efficient processing of 16S rRNA. May be needed both before and after RbfA during the maturation of 16S rRNA. It has affinity for free ribosomal 30S subunits but not for 70S ribosomes.</text>
</comment>
<dbReference type="Proteomes" id="UP000281474">
    <property type="component" value="Unassembled WGS sequence"/>
</dbReference>
<dbReference type="GO" id="GO:0043022">
    <property type="term" value="F:ribosome binding"/>
    <property type="evidence" value="ECO:0007669"/>
    <property type="project" value="InterPro"/>
</dbReference>
<dbReference type="Gene3D" id="2.30.30.240">
    <property type="entry name" value="PRC-barrel domain"/>
    <property type="match status" value="1"/>
</dbReference>
<keyword evidence="3 5" id="KW-0698">rRNA processing</keyword>
<comment type="caution">
    <text evidence="8">The sequence shown here is derived from an EMBL/GenBank/DDBJ whole genome shotgun (WGS) entry which is preliminary data.</text>
</comment>
<keyword evidence="9" id="KW-1185">Reference proteome</keyword>
<dbReference type="SUPFAM" id="SSF50447">
    <property type="entry name" value="Translation proteins"/>
    <property type="match status" value="1"/>
</dbReference>
<dbReference type="AlphaFoldDB" id="A0A3L8Q1J7"/>